<keyword evidence="10" id="KW-1185">Reference proteome</keyword>
<dbReference type="SFLD" id="SFLDG00358">
    <property type="entry name" value="Main_(cytGST)"/>
    <property type="match status" value="1"/>
</dbReference>
<name>A0AAD5VZN7_9AGAR</name>
<comment type="caution">
    <text evidence="9">The sequence shown here is derived from an EMBL/GenBank/DDBJ whole genome shotgun (WGS) entry which is preliminary data.</text>
</comment>
<dbReference type="GO" id="GO:0005737">
    <property type="term" value="C:cytoplasm"/>
    <property type="evidence" value="ECO:0007669"/>
    <property type="project" value="TreeGrafter"/>
</dbReference>
<comment type="catalytic activity">
    <reaction evidence="4">
        <text>RX + glutathione = an S-substituted glutathione + a halide anion + H(+)</text>
        <dbReference type="Rhea" id="RHEA:16437"/>
        <dbReference type="ChEBI" id="CHEBI:15378"/>
        <dbReference type="ChEBI" id="CHEBI:16042"/>
        <dbReference type="ChEBI" id="CHEBI:17792"/>
        <dbReference type="ChEBI" id="CHEBI:57925"/>
        <dbReference type="ChEBI" id="CHEBI:90779"/>
        <dbReference type="EC" id="2.5.1.18"/>
    </reaction>
</comment>
<dbReference type="InterPro" id="IPR056884">
    <property type="entry name" value="NPHP3-like_N"/>
</dbReference>
<evidence type="ECO:0000256" key="3">
    <source>
        <dbReference type="ARBA" id="ARBA00022737"/>
    </source>
</evidence>
<dbReference type="Gene3D" id="3.40.30.10">
    <property type="entry name" value="Glutaredoxin"/>
    <property type="match status" value="1"/>
</dbReference>
<dbReference type="SUPFAM" id="SSF52833">
    <property type="entry name" value="Thioredoxin-like"/>
    <property type="match status" value="1"/>
</dbReference>
<dbReference type="SFLD" id="SFLDS00019">
    <property type="entry name" value="Glutathione_Transferase_(cytos"/>
    <property type="match status" value="1"/>
</dbReference>
<evidence type="ECO:0000256" key="4">
    <source>
        <dbReference type="ARBA" id="ARBA00047960"/>
    </source>
</evidence>
<dbReference type="Pfam" id="PF02798">
    <property type="entry name" value="GST_N"/>
    <property type="match status" value="1"/>
</dbReference>
<keyword evidence="5" id="KW-0175">Coiled coil</keyword>
<evidence type="ECO:0000256" key="5">
    <source>
        <dbReference type="SAM" id="Coils"/>
    </source>
</evidence>
<sequence length="1045" mass="118301">MVLKLHSFPNSPNVTRVAVILHEKKVPFELVNVSLAGGENKTPDYLAKQPFGQVPYLEDDGFIIYESWAIARYICEKYRGQGPDLVPPATDLKKRALFEQAASTEVANFQPNARAVVWEGFVKTEIYKQPADSAKLEEAKKALEAKLDVYEAILSKQKYLAGDELTLADFIHLGYGSILPRAGCNALHDAEKRPNVARWFKGCDTANHRDLNLDSFQYLSPTISVTPTHKMYRPPDDPNSPYNSSAPSNRPRSTYRAIHHRERGPTRRLDLIYAPPPITAISDGNAGPGSGSAGNSSITNELPLSLVHTRQWGYSGNGYYIPRFLSVQSQQNIFQGISMPENADPPQGPFTNAHDFIIQDAKFINFGISTEEWRLAEEQRRAHENRIVYEAKKARDEERAERIRRAEEERLSEETRQTMQVLEDLATRGLPSSMLDAKEREYAPRCSENTRQLLRGRIVDWGRNDTDVRRLLWLSGPAAVGKSAVAQTVAEEFKTLGLLGGVFFFSRPNHRSDPDVVIPTLVYQLALLFPDYRQIISRRLSEDPTLLSRSRRSQFKELIIDPLLALPSHKRILIVIDGLDECSSREAQCELVEMISHYAYQEQSLRLCWMICSRPEPHLVVAFSSPSSVAVCKREKLEINDIEGQSDARCILEHGFAAIKRRYPDQLTADWPDEDDVHFIASRVMGHLGVASFLIRFIGDMEYDDPSGQLQVCLRFLKGAGGSAESNPLHALDLLYSQILSDIAQNILSDTQRILGVFIFHSNENIHRNRSRVALDDNVARLPVIVHANFLGLTQAAFYRALQRLHSLVFVPPASESEEKSIQIYHASFSDFLADPARSKRFTVSQGVVDFDVASRGLHWLQYARRNPGILYLRLPIPFLTMRSTDTLESLIFPWIPPSTTSETMLEHLLEFSFSACWNACSRVGEENLPELLTMLLHFDFDLDYVKWWKYGFTEPFAYFIRRLLVLVSFESHVGCGRPALLIVCSNRAINIEHLSPSILKAITGPITRGQWIANFLSGSPIWYSYILQEMILIISFIHSGIQRL</sequence>
<dbReference type="InterPro" id="IPR010987">
    <property type="entry name" value="Glutathione-S-Trfase_C-like"/>
</dbReference>
<keyword evidence="2" id="KW-0808">Transferase</keyword>
<dbReference type="SUPFAM" id="SSF47616">
    <property type="entry name" value="GST C-terminal domain-like"/>
    <property type="match status" value="1"/>
</dbReference>
<evidence type="ECO:0000256" key="1">
    <source>
        <dbReference type="ARBA" id="ARBA00012452"/>
    </source>
</evidence>
<feature type="domain" description="GST N-terminal" evidence="7">
    <location>
        <begin position="1"/>
        <end position="82"/>
    </location>
</feature>
<dbReference type="Pfam" id="PF00043">
    <property type="entry name" value="GST_C"/>
    <property type="match status" value="1"/>
</dbReference>
<accession>A0AAD5VZN7</accession>
<dbReference type="GO" id="GO:0006749">
    <property type="term" value="P:glutathione metabolic process"/>
    <property type="evidence" value="ECO:0007669"/>
    <property type="project" value="TreeGrafter"/>
</dbReference>
<dbReference type="PANTHER" id="PTHR43900">
    <property type="entry name" value="GLUTATHIONE S-TRANSFERASE RHO"/>
    <property type="match status" value="1"/>
</dbReference>
<evidence type="ECO:0000313" key="9">
    <source>
        <dbReference type="EMBL" id="KAJ3572231.1"/>
    </source>
</evidence>
<feature type="compositionally biased region" description="Low complexity" evidence="6">
    <location>
        <begin position="239"/>
        <end position="252"/>
    </location>
</feature>
<dbReference type="InterPro" id="IPR004045">
    <property type="entry name" value="Glutathione_S-Trfase_N"/>
</dbReference>
<dbReference type="AlphaFoldDB" id="A0AAD5VZN7"/>
<organism evidence="9 10">
    <name type="scientific">Leucocoprinus birnbaumii</name>
    <dbReference type="NCBI Taxonomy" id="56174"/>
    <lineage>
        <taxon>Eukaryota</taxon>
        <taxon>Fungi</taxon>
        <taxon>Dikarya</taxon>
        <taxon>Basidiomycota</taxon>
        <taxon>Agaricomycotina</taxon>
        <taxon>Agaricomycetes</taxon>
        <taxon>Agaricomycetidae</taxon>
        <taxon>Agaricales</taxon>
        <taxon>Agaricineae</taxon>
        <taxon>Agaricaceae</taxon>
        <taxon>Leucocoprinus</taxon>
    </lineage>
</organism>
<dbReference type="Gene3D" id="3.40.50.300">
    <property type="entry name" value="P-loop containing nucleotide triphosphate hydrolases"/>
    <property type="match status" value="1"/>
</dbReference>
<dbReference type="Pfam" id="PF24883">
    <property type="entry name" value="NPHP3_N"/>
    <property type="match status" value="1"/>
</dbReference>
<evidence type="ECO:0000259" key="7">
    <source>
        <dbReference type="PROSITE" id="PS50404"/>
    </source>
</evidence>
<dbReference type="SUPFAM" id="SSF52540">
    <property type="entry name" value="P-loop containing nucleoside triphosphate hydrolases"/>
    <property type="match status" value="1"/>
</dbReference>
<dbReference type="InterPro" id="IPR036249">
    <property type="entry name" value="Thioredoxin-like_sf"/>
</dbReference>
<dbReference type="Proteomes" id="UP001213000">
    <property type="component" value="Unassembled WGS sequence"/>
</dbReference>
<evidence type="ECO:0000259" key="8">
    <source>
        <dbReference type="PROSITE" id="PS50405"/>
    </source>
</evidence>
<dbReference type="InterPro" id="IPR027417">
    <property type="entry name" value="P-loop_NTPase"/>
</dbReference>
<dbReference type="GO" id="GO:0043295">
    <property type="term" value="F:glutathione binding"/>
    <property type="evidence" value="ECO:0007669"/>
    <property type="project" value="TreeGrafter"/>
</dbReference>
<reference evidence="9" key="1">
    <citation type="submission" date="2022-07" db="EMBL/GenBank/DDBJ databases">
        <title>Genome Sequence of Leucocoprinus birnbaumii.</title>
        <authorList>
            <person name="Buettner E."/>
        </authorList>
    </citation>
    <scope>NUCLEOTIDE SEQUENCE</scope>
    <source>
        <strain evidence="9">VT141</strain>
    </source>
</reference>
<dbReference type="PROSITE" id="PS50404">
    <property type="entry name" value="GST_NTER"/>
    <property type="match status" value="1"/>
</dbReference>
<dbReference type="Gene3D" id="1.20.1050.10">
    <property type="match status" value="1"/>
</dbReference>
<dbReference type="InterPro" id="IPR036282">
    <property type="entry name" value="Glutathione-S-Trfase_C_sf"/>
</dbReference>
<dbReference type="GO" id="GO:0004364">
    <property type="term" value="F:glutathione transferase activity"/>
    <property type="evidence" value="ECO:0007669"/>
    <property type="project" value="UniProtKB-EC"/>
</dbReference>
<protein>
    <recommendedName>
        <fullName evidence="1">glutathione transferase</fullName>
        <ecNumber evidence="1">2.5.1.18</ecNumber>
    </recommendedName>
</protein>
<dbReference type="PROSITE" id="PS50405">
    <property type="entry name" value="GST_CTER"/>
    <property type="match status" value="1"/>
</dbReference>
<feature type="coiled-coil region" evidence="5">
    <location>
        <begin position="397"/>
        <end position="425"/>
    </location>
</feature>
<dbReference type="PANTHER" id="PTHR43900:SF3">
    <property type="entry name" value="GLUTATHIONE S-TRANSFERASE RHO"/>
    <property type="match status" value="1"/>
</dbReference>
<gene>
    <name evidence="9" type="ORF">NP233_g3217</name>
</gene>
<dbReference type="EC" id="2.5.1.18" evidence="1"/>
<evidence type="ECO:0000256" key="6">
    <source>
        <dbReference type="SAM" id="MobiDB-lite"/>
    </source>
</evidence>
<evidence type="ECO:0000256" key="2">
    <source>
        <dbReference type="ARBA" id="ARBA00022679"/>
    </source>
</evidence>
<evidence type="ECO:0000313" key="10">
    <source>
        <dbReference type="Proteomes" id="UP001213000"/>
    </source>
</evidence>
<dbReference type="CDD" id="cd03053">
    <property type="entry name" value="GST_N_Phi"/>
    <property type="match status" value="1"/>
</dbReference>
<feature type="domain" description="GST C-terminal" evidence="8">
    <location>
        <begin position="91"/>
        <end position="242"/>
    </location>
</feature>
<keyword evidence="3" id="KW-0677">Repeat</keyword>
<dbReference type="InterPro" id="IPR040079">
    <property type="entry name" value="Glutathione_S-Trfase"/>
</dbReference>
<proteinExistence type="predicted"/>
<dbReference type="InterPro" id="IPR004046">
    <property type="entry name" value="GST_C"/>
</dbReference>
<dbReference type="FunFam" id="3.40.30.10:FF:000016">
    <property type="entry name" value="Glutathione S-transferase F2"/>
    <property type="match status" value="1"/>
</dbReference>
<dbReference type="EMBL" id="JANIEX010000150">
    <property type="protein sequence ID" value="KAJ3572231.1"/>
    <property type="molecule type" value="Genomic_DNA"/>
</dbReference>
<feature type="region of interest" description="Disordered" evidence="6">
    <location>
        <begin position="228"/>
        <end position="261"/>
    </location>
</feature>